<dbReference type="PANTHER" id="PTHR21240">
    <property type="entry name" value="2-AMINO-3-CARBOXYLMUCONATE-6-SEMIALDEHYDE DECARBOXYLASE"/>
    <property type="match status" value="1"/>
</dbReference>
<dbReference type="EMBL" id="QXGH01000027">
    <property type="protein sequence ID" value="RHW25089.1"/>
    <property type="molecule type" value="Genomic_DNA"/>
</dbReference>
<dbReference type="InterPro" id="IPR032466">
    <property type="entry name" value="Metal_Hydrolase"/>
</dbReference>
<sequence length="297" mass="32126">MDVAALTAIDVHTHAETDGCGHFSLPEKLRAGADKYFGVDGGGPPTMDQLAAYYRERQMAAVVFTVDAEAALGHTRIANEAVVEGARRNADVLIPFASIDPAKGKAGVTEARRLIEELGVRGFKFHPSVQAFYPNDRSAYPLYEVLEEYGVPALFHSGQTGIGSGLSGGGGIRLKYSNPLHLDDVAVDFPDLTIVIAHPSFPWQDEALAVASHKPKVYIDLSGWSPKYFPPQLVRYANSLLKHKVLFGSDFPLISPDRWLADFEKLEIKDDVRPLILKDNAVSALGLTTSDVGGGTP</sequence>
<keyword evidence="1" id="KW-0456">Lyase</keyword>
<gene>
    <name evidence="3" type="ORF">D0Z08_21745</name>
</gene>
<dbReference type="InterPro" id="IPR032465">
    <property type="entry name" value="ACMSD"/>
</dbReference>
<dbReference type="Pfam" id="PF04909">
    <property type="entry name" value="Amidohydro_2"/>
    <property type="match status" value="1"/>
</dbReference>
<dbReference type="PANTHER" id="PTHR21240:SF19">
    <property type="entry name" value="CATALYTIC_ HYDROLASE"/>
    <property type="match status" value="1"/>
</dbReference>
<protein>
    <submittedName>
        <fullName evidence="3">Amidohydrolase</fullName>
    </submittedName>
</protein>
<dbReference type="CDD" id="cd01292">
    <property type="entry name" value="metallo-dependent_hydrolases"/>
    <property type="match status" value="1"/>
</dbReference>
<evidence type="ECO:0000313" key="4">
    <source>
        <dbReference type="Proteomes" id="UP000283644"/>
    </source>
</evidence>
<feature type="domain" description="Amidohydrolase-related" evidence="2">
    <location>
        <begin position="9"/>
        <end position="287"/>
    </location>
</feature>
<name>A0A417XX62_9ACTN</name>
<evidence type="ECO:0000256" key="1">
    <source>
        <dbReference type="ARBA" id="ARBA00023239"/>
    </source>
</evidence>
<dbReference type="InterPro" id="IPR006680">
    <property type="entry name" value="Amidohydro-rel"/>
</dbReference>
<dbReference type="OrthoDB" id="1407586at2"/>
<organism evidence="3 4">
    <name type="scientific">Nocardioides immobilis</name>
    <dbReference type="NCBI Taxonomy" id="2049295"/>
    <lineage>
        <taxon>Bacteria</taxon>
        <taxon>Bacillati</taxon>
        <taxon>Actinomycetota</taxon>
        <taxon>Actinomycetes</taxon>
        <taxon>Propionibacteriales</taxon>
        <taxon>Nocardioidaceae</taxon>
        <taxon>Nocardioides</taxon>
    </lineage>
</organism>
<evidence type="ECO:0000313" key="3">
    <source>
        <dbReference type="EMBL" id="RHW25089.1"/>
    </source>
</evidence>
<evidence type="ECO:0000259" key="2">
    <source>
        <dbReference type="Pfam" id="PF04909"/>
    </source>
</evidence>
<comment type="caution">
    <text evidence="3">The sequence shown here is derived from an EMBL/GenBank/DDBJ whole genome shotgun (WGS) entry which is preliminary data.</text>
</comment>
<dbReference type="GO" id="GO:0016787">
    <property type="term" value="F:hydrolase activity"/>
    <property type="evidence" value="ECO:0007669"/>
    <property type="project" value="UniProtKB-KW"/>
</dbReference>
<dbReference type="Proteomes" id="UP000283644">
    <property type="component" value="Unassembled WGS sequence"/>
</dbReference>
<dbReference type="SUPFAM" id="SSF51556">
    <property type="entry name" value="Metallo-dependent hydrolases"/>
    <property type="match status" value="1"/>
</dbReference>
<dbReference type="GO" id="GO:0016831">
    <property type="term" value="F:carboxy-lyase activity"/>
    <property type="evidence" value="ECO:0007669"/>
    <property type="project" value="InterPro"/>
</dbReference>
<proteinExistence type="predicted"/>
<accession>A0A417XX62</accession>
<dbReference type="Gene3D" id="3.20.20.140">
    <property type="entry name" value="Metal-dependent hydrolases"/>
    <property type="match status" value="1"/>
</dbReference>
<dbReference type="AlphaFoldDB" id="A0A417XX62"/>
<keyword evidence="3" id="KW-0378">Hydrolase</keyword>
<keyword evidence="4" id="KW-1185">Reference proteome</keyword>
<reference evidence="3 4" key="1">
    <citation type="submission" date="2018-09" db="EMBL/GenBank/DDBJ databases">
        <title>Genome sequencing of Nocardioides immobilis CCTCC AB 2017083 for comparison to Nocardioides silvaticus.</title>
        <authorList>
            <person name="Li C."/>
            <person name="Wang G."/>
        </authorList>
    </citation>
    <scope>NUCLEOTIDE SEQUENCE [LARGE SCALE GENOMIC DNA]</scope>
    <source>
        <strain evidence="3 4">CCTCC AB 2017083</strain>
    </source>
</reference>